<dbReference type="EMBL" id="BGPR01263019">
    <property type="protein sequence ID" value="GBM77053.1"/>
    <property type="molecule type" value="Genomic_DNA"/>
</dbReference>
<dbReference type="AlphaFoldDB" id="A0A4Y2IH17"/>
<dbReference type="OrthoDB" id="8899423at2759"/>
<accession>A0A4Y2IH17</accession>
<protein>
    <submittedName>
        <fullName evidence="2">Uncharacterized protein</fullName>
    </submittedName>
</protein>
<gene>
    <name evidence="2" type="ORF">AVEN_259262_1</name>
</gene>
<comment type="caution">
    <text evidence="2">The sequence shown here is derived from an EMBL/GenBank/DDBJ whole genome shotgun (WGS) entry which is preliminary data.</text>
</comment>
<dbReference type="PANTHER" id="PTHR46703">
    <property type="match status" value="1"/>
</dbReference>
<evidence type="ECO:0000313" key="2">
    <source>
        <dbReference type="EMBL" id="GBM77053.1"/>
    </source>
</evidence>
<organism evidence="2 3">
    <name type="scientific">Araneus ventricosus</name>
    <name type="common">Orbweaver spider</name>
    <name type="synonym">Epeira ventricosa</name>
    <dbReference type="NCBI Taxonomy" id="182803"/>
    <lineage>
        <taxon>Eukaryota</taxon>
        <taxon>Metazoa</taxon>
        <taxon>Ecdysozoa</taxon>
        <taxon>Arthropoda</taxon>
        <taxon>Chelicerata</taxon>
        <taxon>Arachnida</taxon>
        <taxon>Araneae</taxon>
        <taxon>Araneomorphae</taxon>
        <taxon>Entelegynae</taxon>
        <taxon>Araneoidea</taxon>
        <taxon>Araneidae</taxon>
        <taxon>Araneus</taxon>
    </lineage>
</organism>
<sequence>MGSIFLNPDTEIVPSGTSVVTQPNSETSTEDPGKSCLFFVRIHVPGIGSSVDKDAVSVKAPRLLWCPVRICRPLQIRGRECDLRAGPYPYPQQVSKGSECQSDEIHPSAGKRREKYDPLSDVIELEEPVALMPSVRRSKRQLKSGAKKPLPVLTPAFTSSDPDDDESSPVFTLPTLSSLTPQGLRRLT</sequence>
<evidence type="ECO:0000313" key="3">
    <source>
        <dbReference type="Proteomes" id="UP000499080"/>
    </source>
</evidence>
<feature type="region of interest" description="Disordered" evidence="1">
    <location>
        <begin position="92"/>
        <end position="117"/>
    </location>
</feature>
<reference evidence="2 3" key="1">
    <citation type="journal article" date="2019" name="Sci. Rep.">
        <title>Orb-weaving spider Araneus ventricosus genome elucidates the spidroin gene catalogue.</title>
        <authorList>
            <person name="Kono N."/>
            <person name="Nakamura H."/>
            <person name="Ohtoshi R."/>
            <person name="Moran D.A.P."/>
            <person name="Shinohara A."/>
            <person name="Yoshida Y."/>
            <person name="Fujiwara M."/>
            <person name="Mori M."/>
            <person name="Tomita M."/>
            <person name="Arakawa K."/>
        </authorList>
    </citation>
    <scope>NUCLEOTIDE SEQUENCE [LARGE SCALE GENOMIC DNA]</scope>
</reference>
<evidence type="ECO:0000256" key="1">
    <source>
        <dbReference type="SAM" id="MobiDB-lite"/>
    </source>
</evidence>
<proteinExistence type="predicted"/>
<feature type="region of interest" description="Disordered" evidence="1">
    <location>
        <begin position="134"/>
        <end position="188"/>
    </location>
</feature>
<dbReference type="PANTHER" id="PTHR46703:SF1">
    <property type="match status" value="1"/>
</dbReference>
<feature type="compositionally biased region" description="Basic residues" evidence="1">
    <location>
        <begin position="136"/>
        <end position="146"/>
    </location>
</feature>
<dbReference type="Proteomes" id="UP000499080">
    <property type="component" value="Unassembled WGS sequence"/>
</dbReference>
<keyword evidence="3" id="KW-1185">Reference proteome</keyword>
<name>A0A4Y2IH17_ARAVE</name>